<dbReference type="FunFam" id="3.40.50.300:FF:000403">
    <property type="entry name" value="ATP-binding cassette sub-family B member 8, mitochondrial"/>
    <property type="match status" value="1"/>
</dbReference>
<dbReference type="InterPro" id="IPR003439">
    <property type="entry name" value="ABC_transporter-like_ATP-bd"/>
</dbReference>
<dbReference type="Proteomes" id="UP001497623">
    <property type="component" value="Unassembled WGS sequence"/>
</dbReference>
<dbReference type="PANTHER" id="PTHR43394:SF1">
    <property type="entry name" value="ATP-BINDING CASSETTE SUB-FAMILY B MEMBER 10, MITOCHONDRIAL"/>
    <property type="match status" value="1"/>
</dbReference>
<feature type="non-terminal residue" evidence="9">
    <location>
        <position position="274"/>
    </location>
</feature>
<evidence type="ECO:0000256" key="4">
    <source>
        <dbReference type="ARBA" id="ARBA00022741"/>
    </source>
</evidence>
<dbReference type="CDD" id="cd03249">
    <property type="entry name" value="ABC_MTABC3_MDL1_MDL2"/>
    <property type="match status" value="1"/>
</dbReference>
<dbReference type="Pfam" id="PF00005">
    <property type="entry name" value="ABC_tran"/>
    <property type="match status" value="1"/>
</dbReference>
<keyword evidence="2" id="KW-0813">Transport</keyword>
<comment type="caution">
    <text evidence="9">The sequence shown here is derived from an EMBL/GenBank/DDBJ whole genome shotgun (WGS) entry which is preliminary data.</text>
</comment>
<dbReference type="SUPFAM" id="SSF52540">
    <property type="entry name" value="P-loop containing nucleoside triphosphate hydrolases"/>
    <property type="match status" value="1"/>
</dbReference>
<keyword evidence="7" id="KW-0472">Membrane</keyword>
<feature type="non-terminal residue" evidence="9">
    <location>
        <position position="1"/>
    </location>
</feature>
<comment type="subcellular location">
    <subcellularLocation>
        <location evidence="1">Mitochondrion inner membrane</location>
        <topology evidence="1">Multi-pass membrane protein</topology>
    </subcellularLocation>
</comment>
<dbReference type="AlphaFoldDB" id="A0AAV2SC84"/>
<dbReference type="PANTHER" id="PTHR43394">
    <property type="entry name" value="ATP-DEPENDENT PERMEASE MDL1, MITOCHONDRIAL"/>
    <property type="match status" value="1"/>
</dbReference>
<reference evidence="9 10" key="1">
    <citation type="submission" date="2024-05" db="EMBL/GenBank/DDBJ databases">
        <authorList>
            <person name="Wallberg A."/>
        </authorList>
    </citation>
    <scope>NUCLEOTIDE SEQUENCE [LARGE SCALE GENOMIC DNA]</scope>
</reference>
<keyword evidence="4" id="KW-0547">Nucleotide-binding</keyword>
<dbReference type="GO" id="GO:0090374">
    <property type="term" value="P:oligopeptide export from mitochondrion"/>
    <property type="evidence" value="ECO:0007669"/>
    <property type="project" value="TreeGrafter"/>
</dbReference>
<evidence type="ECO:0000256" key="2">
    <source>
        <dbReference type="ARBA" id="ARBA00022448"/>
    </source>
</evidence>
<dbReference type="InterPro" id="IPR027417">
    <property type="entry name" value="P-loop_NTPase"/>
</dbReference>
<evidence type="ECO:0000256" key="5">
    <source>
        <dbReference type="ARBA" id="ARBA00022840"/>
    </source>
</evidence>
<dbReference type="GO" id="GO:0016887">
    <property type="term" value="F:ATP hydrolysis activity"/>
    <property type="evidence" value="ECO:0007669"/>
    <property type="project" value="InterPro"/>
</dbReference>
<feature type="domain" description="ABC transporter" evidence="8">
    <location>
        <begin position="28"/>
        <end position="267"/>
    </location>
</feature>
<evidence type="ECO:0000256" key="7">
    <source>
        <dbReference type="ARBA" id="ARBA00023136"/>
    </source>
</evidence>
<evidence type="ECO:0000313" key="10">
    <source>
        <dbReference type="Proteomes" id="UP001497623"/>
    </source>
</evidence>
<dbReference type="GO" id="GO:0005743">
    <property type="term" value="C:mitochondrial inner membrane"/>
    <property type="evidence" value="ECO:0007669"/>
    <property type="project" value="UniProtKB-SubCell"/>
</dbReference>
<gene>
    <name evidence="9" type="ORF">MNOR_LOCUS34857</name>
</gene>
<dbReference type="GO" id="GO:0005524">
    <property type="term" value="F:ATP binding"/>
    <property type="evidence" value="ECO:0007669"/>
    <property type="project" value="UniProtKB-KW"/>
</dbReference>
<sequence>IFLLCGRPCAVPLECRLTISSDTLIGNICFENISFAYPTRPDMPIFKNFSLTVPAGSIVAVVGSSGSGKSTLGSLLLRLYDPKEGQVTLDGISITQIDPAWLRFNVASVSQEPVLFSSSIRENLLYGARDPESVTEQQLKHAAQEANAWTFIQSFPEGLDTLVGERGVMLSGGQKQRIAIARALISNPRILLLDEATSALDAESESLVQEALDRLTVGRTVITIAHRLSTIRSANQIAVLHEGQVVELGSYQELMELPDGIFRKLVEKQTIKTT</sequence>
<proteinExistence type="predicted"/>
<evidence type="ECO:0000256" key="6">
    <source>
        <dbReference type="ARBA" id="ARBA00022989"/>
    </source>
</evidence>
<protein>
    <recommendedName>
        <fullName evidence="8">ABC transporter domain-containing protein</fullName>
    </recommendedName>
</protein>
<accession>A0AAV2SC84</accession>
<dbReference type="InterPro" id="IPR003593">
    <property type="entry name" value="AAA+_ATPase"/>
</dbReference>
<keyword evidence="10" id="KW-1185">Reference proteome</keyword>
<dbReference type="Gene3D" id="3.40.50.300">
    <property type="entry name" value="P-loop containing nucleotide triphosphate hydrolases"/>
    <property type="match status" value="1"/>
</dbReference>
<dbReference type="GO" id="GO:0015421">
    <property type="term" value="F:ABC-type oligopeptide transporter activity"/>
    <property type="evidence" value="ECO:0007669"/>
    <property type="project" value="TreeGrafter"/>
</dbReference>
<evidence type="ECO:0000259" key="8">
    <source>
        <dbReference type="PROSITE" id="PS50893"/>
    </source>
</evidence>
<evidence type="ECO:0000313" key="9">
    <source>
        <dbReference type="EMBL" id="CAL4177019.1"/>
    </source>
</evidence>
<organism evidence="9 10">
    <name type="scientific">Meganyctiphanes norvegica</name>
    <name type="common">Northern krill</name>
    <name type="synonym">Thysanopoda norvegica</name>
    <dbReference type="NCBI Taxonomy" id="48144"/>
    <lineage>
        <taxon>Eukaryota</taxon>
        <taxon>Metazoa</taxon>
        <taxon>Ecdysozoa</taxon>
        <taxon>Arthropoda</taxon>
        <taxon>Crustacea</taxon>
        <taxon>Multicrustacea</taxon>
        <taxon>Malacostraca</taxon>
        <taxon>Eumalacostraca</taxon>
        <taxon>Eucarida</taxon>
        <taxon>Euphausiacea</taxon>
        <taxon>Euphausiidae</taxon>
        <taxon>Meganyctiphanes</taxon>
    </lineage>
</organism>
<keyword evidence="6" id="KW-1133">Transmembrane helix</keyword>
<dbReference type="PROSITE" id="PS00211">
    <property type="entry name" value="ABC_TRANSPORTER_1"/>
    <property type="match status" value="1"/>
</dbReference>
<keyword evidence="5" id="KW-0067">ATP-binding</keyword>
<evidence type="ECO:0000256" key="3">
    <source>
        <dbReference type="ARBA" id="ARBA00022692"/>
    </source>
</evidence>
<dbReference type="InterPro" id="IPR039421">
    <property type="entry name" value="Type_1_exporter"/>
</dbReference>
<dbReference type="EMBL" id="CAXKWB010055375">
    <property type="protein sequence ID" value="CAL4177019.1"/>
    <property type="molecule type" value="Genomic_DNA"/>
</dbReference>
<dbReference type="SMART" id="SM00382">
    <property type="entry name" value="AAA"/>
    <property type="match status" value="1"/>
</dbReference>
<dbReference type="PROSITE" id="PS50893">
    <property type="entry name" value="ABC_TRANSPORTER_2"/>
    <property type="match status" value="1"/>
</dbReference>
<keyword evidence="3" id="KW-0812">Transmembrane</keyword>
<dbReference type="InterPro" id="IPR017871">
    <property type="entry name" value="ABC_transporter-like_CS"/>
</dbReference>
<name>A0AAV2SC84_MEGNR</name>
<evidence type="ECO:0000256" key="1">
    <source>
        <dbReference type="ARBA" id="ARBA00004448"/>
    </source>
</evidence>